<feature type="compositionally biased region" description="Polar residues" evidence="1">
    <location>
        <begin position="33"/>
        <end position="53"/>
    </location>
</feature>
<evidence type="ECO:0000313" key="4">
    <source>
        <dbReference type="Proteomes" id="UP001600888"/>
    </source>
</evidence>
<organism evidence="3 4">
    <name type="scientific">Diaporthe vaccinii</name>
    <dbReference type="NCBI Taxonomy" id="105482"/>
    <lineage>
        <taxon>Eukaryota</taxon>
        <taxon>Fungi</taxon>
        <taxon>Dikarya</taxon>
        <taxon>Ascomycota</taxon>
        <taxon>Pezizomycotina</taxon>
        <taxon>Sordariomycetes</taxon>
        <taxon>Sordariomycetidae</taxon>
        <taxon>Diaporthales</taxon>
        <taxon>Diaporthaceae</taxon>
        <taxon>Diaporthe</taxon>
        <taxon>Diaporthe eres species complex</taxon>
    </lineage>
</organism>
<feature type="region of interest" description="Disordered" evidence="1">
    <location>
        <begin position="33"/>
        <end position="102"/>
    </location>
</feature>
<sequence length="298" mass="31822">MRSGHIFYSLCAAAPLAMATPVLPHLVLSKTLETASDPSSGPTGDQPPATITTAGAEGSKTEILRPLDRQAVFVDDDDDDDDDMPRQPAFDNRPLSSSASDLSRLTSEVLSSAGPLTSDLLEALARLQSAQESLPEEAEAEAESEADAKTQSESHPEPSPRRKMSVGSLVRLASNHDGGVLRIKQHTAAHARGPAATLGSAHQPRPCGAHHADVLVIGMVLTFLLVVLMMETAEPVSRTVRRILNKEGAIRLQDDVETARAMSVRAPGLDIPETIDEKPEEEHDDDEDDDGGAEPWVI</sequence>
<dbReference type="EMBL" id="JBAWTH010000039">
    <property type="protein sequence ID" value="KAL2283997.1"/>
    <property type="molecule type" value="Genomic_DNA"/>
</dbReference>
<dbReference type="Proteomes" id="UP001600888">
    <property type="component" value="Unassembled WGS sequence"/>
</dbReference>
<evidence type="ECO:0000313" key="3">
    <source>
        <dbReference type="EMBL" id="KAL2284001.1"/>
    </source>
</evidence>
<feature type="compositionally biased region" description="Acidic residues" evidence="1">
    <location>
        <begin position="134"/>
        <end position="145"/>
    </location>
</feature>
<protein>
    <recommendedName>
        <fullName evidence="5">Transmembrane protein</fullName>
    </recommendedName>
</protein>
<proteinExistence type="predicted"/>
<dbReference type="EMBL" id="JBAWTH010000039">
    <property type="protein sequence ID" value="KAL2283998.1"/>
    <property type="molecule type" value="Genomic_DNA"/>
</dbReference>
<feature type="compositionally biased region" description="Acidic residues" evidence="1">
    <location>
        <begin position="282"/>
        <end position="292"/>
    </location>
</feature>
<dbReference type="EMBL" id="JBAWTH010000039">
    <property type="protein sequence ID" value="KAL2284001.1"/>
    <property type="molecule type" value="Genomic_DNA"/>
</dbReference>
<feature type="signal peptide" evidence="2">
    <location>
        <begin position="1"/>
        <end position="19"/>
    </location>
</feature>
<feature type="compositionally biased region" description="Basic and acidic residues" evidence="1">
    <location>
        <begin position="59"/>
        <end position="68"/>
    </location>
</feature>
<feature type="region of interest" description="Disordered" evidence="1">
    <location>
        <begin position="129"/>
        <end position="165"/>
    </location>
</feature>
<keyword evidence="2" id="KW-0732">Signal</keyword>
<name>A0ABR4ENJ5_9PEZI</name>
<feature type="compositionally biased region" description="Acidic residues" evidence="1">
    <location>
        <begin position="74"/>
        <end position="83"/>
    </location>
</feature>
<comment type="caution">
    <text evidence="3">The sequence shown here is derived from an EMBL/GenBank/DDBJ whole genome shotgun (WGS) entry which is preliminary data.</text>
</comment>
<keyword evidence="4" id="KW-1185">Reference proteome</keyword>
<feature type="region of interest" description="Disordered" evidence="1">
    <location>
        <begin position="266"/>
        <end position="298"/>
    </location>
</feature>
<accession>A0ABR4ENJ5</accession>
<feature type="chain" id="PRO_5045031878" description="Transmembrane protein" evidence="2">
    <location>
        <begin position="20"/>
        <end position="298"/>
    </location>
</feature>
<reference evidence="3 4" key="1">
    <citation type="submission" date="2024-03" db="EMBL/GenBank/DDBJ databases">
        <title>A high-quality draft genome sequence of Diaporthe vaccinii, a causative agent of upright dieback and viscid rot disease in cranberry plants.</title>
        <authorList>
            <person name="Sarrasin M."/>
            <person name="Lang B.F."/>
            <person name="Burger G."/>
        </authorList>
    </citation>
    <scope>NUCLEOTIDE SEQUENCE [LARGE SCALE GENOMIC DNA]</scope>
    <source>
        <strain evidence="3 4">IS7</strain>
    </source>
</reference>
<gene>
    <name evidence="3" type="ORF">FJTKL_09227</name>
</gene>
<feature type="compositionally biased region" description="Basic and acidic residues" evidence="1">
    <location>
        <begin position="146"/>
        <end position="160"/>
    </location>
</feature>
<evidence type="ECO:0008006" key="5">
    <source>
        <dbReference type="Google" id="ProtNLM"/>
    </source>
</evidence>
<evidence type="ECO:0000256" key="1">
    <source>
        <dbReference type="SAM" id="MobiDB-lite"/>
    </source>
</evidence>
<evidence type="ECO:0000256" key="2">
    <source>
        <dbReference type="SAM" id="SignalP"/>
    </source>
</evidence>
<dbReference type="EMBL" id="JBAWTH010000039">
    <property type="protein sequence ID" value="KAL2284000.1"/>
    <property type="molecule type" value="Genomic_DNA"/>
</dbReference>